<keyword evidence="3" id="KW-1185">Reference proteome</keyword>
<evidence type="ECO:0000313" key="2">
    <source>
        <dbReference type="EnsemblPlants" id="KRH52178"/>
    </source>
</evidence>
<evidence type="ECO:0000313" key="3">
    <source>
        <dbReference type="Proteomes" id="UP000008827"/>
    </source>
</evidence>
<dbReference type="InParanoid" id="A0A0R0JG37"/>
<gene>
    <name evidence="1" type="ORF">GLYMA_06G051300</name>
</gene>
<dbReference type="AlphaFoldDB" id="A0A0R0JG37"/>
<protein>
    <submittedName>
        <fullName evidence="1 2">Uncharacterized protein</fullName>
    </submittedName>
</protein>
<reference evidence="1 2" key="1">
    <citation type="journal article" date="2010" name="Nature">
        <title>Genome sequence of the palaeopolyploid soybean.</title>
        <authorList>
            <person name="Schmutz J."/>
            <person name="Cannon S.B."/>
            <person name="Schlueter J."/>
            <person name="Ma J."/>
            <person name="Mitros T."/>
            <person name="Nelson W."/>
            <person name="Hyten D.L."/>
            <person name="Song Q."/>
            <person name="Thelen J.J."/>
            <person name="Cheng J."/>
            <person name="Xu D."/>
            <person name="Hellsten U."/>
            <person name="May G.D."/>
            <person name="Yu Y."/>
            <person name="Sakurai T."/>
            <person name="Umezawa T."/>
            <person name="Bhattacharyya M.K."/>
            <person name="Sandhu D."/>
            <person name="Valliyodan B."/>
            <person name="Lindquist E."/>
            <person name="Peto M."/>
            <person name="Grant D."/>
            <person name="Shu S."/>
            <person name="Goodstein D."/>
            <person name="Barry K."/>
            <person name="Futrell-Griggs M."/>
            <person name="Abernathy B."/>
            <person name="Du J."/>
            <person name="Tian Z."/>
            <person name="Zhu L."/>
            <person name="Gill N."/>
            <person name="Joshi T."/>
            <person name="Libault M."/>
            <person name="Sethuraman A."/>
            <person name="Zhang X.-C."/>
            <person name="Shinozaki K."/>
            <person name="Nguyen H.T."/>
            <person name="Wing R.A."/>
            <person name="Cregan P."/>
            <person name="Specht J."/>
            <person name="Grimwood J."/>
            <person name="Rokhsar D."/>
            <person name="Stacey G."/>
            <person name="Shoemaker R.C."/>
            <person name="Jackson S.A."/>
        </authorList>
    </citation>
    <scope>NUCLEOTIDE SEQUENCE</scope>
    <source>
        <strain evidence="2">cv. Williams 82</strain>
        <tissue evidence="1">Callus</tissue>
    </source>
</reference>
<dbReference type="Proteomes" id="UP000008827">
    <property type="component" value="Chromosome 6"/>
</dbReference>
<dbReference type="Gramene" id="KRH52178">
    <property type="protein sequence ID" value="KRH52178"/>
    <property type="gene ID" value="GLYMA_06G051300"/>
</dbReference>
<dbReference type="EMBL" id="CM000839">
    <property type="protein sequence ID" value="KRH52178.1"/>
    <property type="molecule type" value="Genomic_DNA"/>
</dbReference>
<reference evidence="1" key="3">
    <citation type="submission" date="2018-07" db="EMBL/GenBank/DDBJ databases">
        <title>WGS assembly of Glycine max.</title>
        <authorList>
            <person name="Schmutz J."/>
            <person name="Cannon S."/>
            <person name="Schlueter J."/>
            <person name="Ma J."/>
            <person name="Mitros T."/>
            <person name="Nelson W."/>
            <person name="Hyten D."/>
            <person name="Song Q."/>
            <person name="Thelen J."/>
            <person name="Cheng J."/>
            <person name="Xu D."/>
            <person name="Hellsten U."/>
            <person name="May G."/>
            <person name="Yu Y."/>
            <person name="Sakurai T."/>
            <person name="Umezawa T."/>
            <person name="Bhattacharyya M."/>
            <person name="Sandhu D."/>
            <person name="Valliyodan B."/>
            <person name="Lindquist E."/>
            <person name="Peto M."/>
            <person name="Grant D."/>
            <person name="Shu S."/>
            <person name="Goodstein D."/>
            <person name="Barry K."/>
            <person name="Futrell-Griggs M."/>
            <person name="Abernathy B."/>
            <person name="Du J."/>
            <person name="Tian Z."/>
            <person name="Zhu L."/>
            <person name="Gill N."/>
            <person name="Joshi T."/>
            <person name="Libault M."/>
            <person name="Sethuraman A."/>
            <person name="Zhang X."/>
            <person name="Shinozaki K."/>
            <person name="Nguyen H."/>
            <person name="Wing R."/>
            <person name="Cregan P."/>
            <person name="Specht J."/>
            <person name="Grimwood J."/>
            <person name="Rokhsar D."/>
            <person name="Stacey G."/>
            <person name="Shoemaker R."/>
            <person name="Jackson S."/>
        </authorList>
    </citation>
    <scope>NUCLEOTIDE SEQUENCE</scope>
    <source>
        <tissue evidence="1">Callus</tissue>
    </source>
</reference>
<evidence type="ECO:0000313" key="1">
    <source>
        <dbReference type="EMBL" id="KRH52178.1"/>
    </source>
</evidence>
<name>A0A0R0JG37_SOYBN</name>
<organism evidence="1">
    <name type="scientific">Glycine max</name>
    <name type="common">Soybean</name>
    <name type="synonym">Glycine hispida</name>
    <dbReference type="NCBI Taxonomy" id="3847"/>
    <lineage>
        <taxon>Eukaryota</taxon>
        <taxon>Viridiplantae</taxon>
        <taxon>Streptophyta</taxon>
        <taxon>Embryophyta</taxon>
        <taxon>Tracheophyta</taxon>
        <taxon>Spermatophyta</taxon>
        <taxon>Magnoliopsida</taxon>
        <taxon>eudicotyledons</taxon>
        <taxon>Gunneridae</taxon>
        <taxon>Pentapetalae</taxon>
        <taxon>rosids</taxon>
        <taxon>fabids</taxon>
        <taxon>Fabales</taxon>
        <taxon>Fabaceae</taxon>
        <taxon>Papilionoideae</taxon>
        <taxon>50 kb inversion clade</taxon>
        <taxon>NPAAA clade</taxon>
        <taxon>indigoferoid/millettioid clade</taxon>
        <taxon>Phaseoleae</taxon>
        <taxon>Glycine</taxon>
        <taxon>Glycine subgen. Soja</taxon>
    </lineage>
</organism>
<dbReference type="EnsemblPlants" id="KRH52178">
    <property type="protein sequence ID" value="KRH52178"/>
    <property type="gene ID" value="GLYMA_06G051300"/>
</dbReference>
<accession>A0A0R0JG37</accession>
<sequence>MTKDPPHQSTGLRAKTLPQLKQSLQELGILVNKTEQCNSQIFPPMSSVCGYIKRDNEQDISSTYKADNRYTHKQKRHG</sequence>
<reference evidence="2" key="2">
    <citation type="submission" date="2018-02" db="UniProtKB">
        <authorList>
            <consortium name="EnsemblPlants"/>
        </authorList>
    </citation>
    <scope>IDENTIFICATION</scope>
    <source>
        <strain evidence="2">Williams 82</strain>
    </source>
</reference>
<proteinExistence type="predicted"/>